<dbReference type="PRINTS" id="PR00111">
    <property type="entry name" value="ABHYDROLASE"/>
</dbReference>
<dbReference type="Pfam" id="PF00561">
    <property type="entry name" value="Abhydrolase_1"/>
    <property type="match status" value="1"/>
</dbReference>
<dbReference type="OMA" id="GSINWYR"/>
<dbReference type="STRING" id="13706.A0A1X2H3W4"/>
<dbReference type="EMBL" id="MCGN01000009">
    <property type="protein sequence ID" value="ORY93083.1"/>
    <property type="molecule type" value="Genomic_DNA"/>
</dbReference>
<dbReference type="GO" id="GO:0016787">
    <property type="term" value="F:hydrolase activity"/>
    <property type="evidence" value="ECO:0007669"/>
    <property type="project" value="UniProtKB-KW"/>
</dbReference>
<reference evidence="4 5" key="1">
    <citation type="submission" date="2016-07" db="EMBL/GenBank/DDBJ databases">
        <title>Pervasive Adenine N6-methylation of Active Genes in Fungi.</title>
        <authorList>
            <consortium name="DOE Joint Genome Institute"/>
            <person name="Mondo S.J."/>
            <person name="Dannebaum R.O."/>
            <person name="Kuo R.C."/>
            <person name="Labutti K."/>
            <person name="Haridas S."/>
            <person name="Kuo A."/>
            <person name="Salamov A."/>
            <person name="Ahrendt S.R."/>
            <person name="Lipzen A."/>
            <person name="Sullivan W."/>
            <person name="Andreopoulos W.B."/>
            <person name="Clum A."/>
            <person name="Lindquist E."/>
            <person name="Daum C."/>
            <person name="Ramamoorthy G.K."/>
            <person name="Gryganskyi A."/>
            <person name="Culley D."/>
            <person name="Magnuson J.K."/>
            <person name="James T.Y."/>
            <person name="O'Malley M.A."/>
            <person name="Stajich J.E."/>
            <person name="Spatafora J.W."/>
            <person name="Visel A."/>
            <person name="Grigoriev I.V."/>
        </authorList>
    </citation>
    <scope>NUCLEOTIDE SEQUENCE [LARGE SCALE GENOMIC DNA]</scope>
    <source>
        <strain evidence="4 5">NRRL 2496</strain>
    </source>
</reference>
<dbReference type="PANTHER" id="PTHR43329">
    <property type="entry name" value="EPOXIDE HYDROLASE"/>
    <property type="match status" value="1"/>
</dbReference>
<dbReference type="InterPro" id="IPR000073">
    <property type="entry name" value="AB_hydrolase_1"/>
</dbReference>
<dbReference type="InParanoid" id="A0A1X2H3W4"/>
<comment type="caution">
    <text evidence="4">The sequence shown here is derived from an EMBL/GenBank/DDBJ whole genome shotgun (WGS) entry which is preliminary data.</text>
</comment>
<evidence type="ECO:0000313" key="4">
    <source>
        <dbReference type="EMBL" id="ORY93083.1"/>
    </source>
</evidence>
<evidence type="ECO:0000313" key="5">
    <source>
        <dbReference type="Proteomes" id="UP000242180"/>
    </source>
</evidence>
<dbReference type="OrthoDB" id="408373at2759"/>
<sequence length="324" mass="36718">MAPVPSDPESFTRKSCTANGIHIEYVDENEQSDNIILLIHGWPDLWLGWREQIPFLVNLGYRVIVPSLRGFGNTDAPEDPKEYGYATVSNDLNALLDHLKVKMPIIVVGHDWGGFVAWRFTQFYPERVKAVASFCTPYAPPPAAYVPLEDIVKALPNFSYQLYLVTPEAEKDLNENFEKFFKRIYRPISDSKGALIDPETKTMAAGRPDVERSEMLPQKVLDFYVKTYQARGARGGLNWYKQTKNNFEQCKHLGKTIDKPAMMVTADGDRALPPSMASKMGDYIPDLEMHNIQGAGHWVLWEKPNECNAYLKGWLAKVDSGSRL</sequence>
<dbReference type="Proteomes" id="UP000242180">
    <property type="component" value="Unassembled WGS sequence"/>
</dbReference>
<accession>A0A1X2H3W4</accession>
<evidence type="ECO:0000256" key="1">
    <source>
        <dbReference type="ARBA" id="ARBA00022801"/>
    </source>
</evidence>
<name>A0A1X2H3W4_SYNRA</name>
<feature type="domain" description="AB hydrolase-1" evidence="3">
    <location>
        <begin position="35"/>
        <end position="304"/>
    </location>
</feature>
<proteinExistence type="inferred from homology"/>
<dbReference type="AlphaFoldDB" id="A0A1X2H3W4"/>
<protein>
    <submittedName>
        <fullName evidence="4">Alpha/Beta hydrolase protein</fullName>
    </submittedName>
</protein>
<dbReference type="PRINTS" id="PR00412">
    <property type="entry name" value="EPOXHYDRLASE"/>
</dbReference>
<evidence type="ECO:0000256" key="2">
    <source>
        <dbReference type="ARBA" id="ARBA00038334"/>
    </source>
</evidence>
<keyword evidence="5" id="KW-1185">Reference proteome</keyword>
<comment type="similarity">
    <text evidence="2">Belongs to the AB hydrolase superfamily. Epoxide hydrolase family.</text>
</comment>
<dbReference type="SUPFAM" id="SSF53474">
    <property type="entry name" value="alpha/beta-Hydrolases"/>
    <property type="match status" value="1"/>
</dbReference>
<organism evidence="4 5">
    <name type="scientific">Syncephalastrum racemosum</name>
    <name type="common">Filamentous fungus</name>
    <dbReference type="NCBI Taxonomy" id="13706"/>
    <lineage>
        <taxon>Eukaryota</taxon>
        <taxon>Fungi</taxon>
        <taxon>Fungi incertae sedis</taxon>
        <taxon>Mucoromycota</taxon>
        <taxon>Mucoromycotina</taxon>
        <taxon>Mucoromycetes</taxon>
        <taxon>Mucorales</taxon>
        <taxon>Syncephalastraceae</taxon>
        <taxon>Syncephalastrum</taxon>
    </lineage>
</organism>
<evidence type="ECO:0000259" key="3">
    <source>
        <dbReference type="Pfam" id="PF00561"/>
    </source>
</evidence>
<dbReference type="InterPro" id="IPR029058">
    <property type="entry name" value="AB_hydrolase_fold"/>
</dbReference>
<gene>
    <name evidence="4" type="ORF">BCR43DRAFT_478002</name>
</gene>
<dbReference type="InterPro" id="IPR000639">
    <property type="entry name" value="Epox_hydrolase-like"/>
</dbReference>
<dbReference type="Gene3D" id="3.40.50.1820">
    <property type="entry name" value="alpha/beta hydrolase"/>
    <property type="match status" value="1"/>
</dbReference>
<keyword evidence="1 4" id="KW-0378">Hydrolase</keyword>